<dbReference type="SUPFAM" id="SSF49493">
    <property type="entry name" value="HSP40/DnaJ peptide-binding domain"/>
    <property type="match status" value="6"/>
</dbReference>
<dbReference type="GO" id="GO:0051082">
    <property type="term" value="F:unfolded protein binding"/>
    <property type="evidence" value="ECO:0007669"/>
    <property type="project" value="InterPro"/>
</dbReference>
<evidence type="ECO:0000313" key="5">
    <source>
        <dbReference type="Proteomes" id="UP000290289"/>
    </source>
</evidence>
<dbReference type="CDD" id="cd10747">
    <property type="entry name" value="DnaJ_C"/>
    <property type="match status" value="3"/>
</dbReference>
<dbReference type="PROSITE" id="PS00636">
    <property type="entry name" value="DNAJ_1"/>
    <property type="match status" value="1"/>
</dbReference>
<dbReference type="Pfam" id="PF01556">
    <property type="entry name" value="DnaJ_C"/>
    <property type="match status" value="3"/>
</dbReference>
<protein>
    <recommendedName>
        <fullName evidence="3">J domain-containing protein</fullName>
    </recommendedName>
</protein>
<feature type="region of interest" description="Disordered" evidence="2">
    <location>
        <begin position="710"/>
        <end position="733"/>
    </location>
</feature>
<dbReference type="InterPro" id="IPR001623">
    <property type="entry name" value="DnaJ_domain"/>
</dbReference>
<dbReference type="Proteomes" id="UP000290289">
    <property type="component" value="Chromosome 12"/>
</dbReference>
<gene>
    <name evidence="4" type="ORF">DVH24_036136</name>
</gene>
<dbReference type="GO" id="GO:0005829">
    <property type="term" value="C:cytosol"/>
    <property type="evidence" value="ECO:0007669"/>
    <property type="project" value="TreeGrafter"/>
</dbReference>
<name>A0A498II25_MALDO</name>
<reference evidence="4 5" key="1">
    <citation type="submission" date="2018-10" db="EMBL/GenBank/DDBJ databases">
        <title>A high-quality apple genome assembly.</title>
        <authorList>
            <person name="Hu J."/>
        </authorList>
    </citation>
    <scope>NUCLEOTIDE SEQUENCE [LARGE SCALE GENOMIC DNA]</scope>
    <source>
        <strain evidence="5">cv. HFTH1</strain>
        <tissue evidence="4">Young leaf</tissue>
    </source>
</reference>
<feature type="region of interest" description="Disordered" evidence="2">
    <location>
        <begin position="71"/>
        <end position="95"/>
    </location>
</feature>
<evidence type="ECO:0000313" key="4">
    <source>
        <dbReference type="EMBL" id="RXH81795.1"/>
    </source>
</evidence>
<dbReference type="FunFam" id="2.60.260.20:FF:000002">
    <property type="entry name" value="Dnaj homolog subfamily b member"/>
    <property type="match status" value="3"/>
</dbReference>
<dbReference type="InterPro" id="IPR008971">
    <property type="entry name" value="HSP40/DnaJ_pept-bd"/>
</dbReference>
<dbReference type="SMART" id="SM00271">
    <property type="entry name" value="DnaJ"/>
    <property type="match status" value="2"/>
</dbReference>
<dbReference type="InterPro" id="IPR051339">
    <property type="entry name" value="DnaJ_subfamily_B"/>
</dbReference>
<feature type="domain" description="J" evidence="3">
    <location>
        <begin position="4"/>
        <end position="70"/>
    </location>
</feature>
<dbReference type="Gene3D" id="1.10.287.110">
    <property type="entry name" value="DnaJ domain"/>
    <property type="match status" value="3"/>
</dbReference>
<dbReference type="PANTHER" id="PTHR24078:SF575">
    <property type="entry name" value="DNAJ HEAT SHOCK FAMILY PROTEIN"/>
    <property type="match status" value="1"/>
</dbReference>
<dbReference type="EMBL" id="RDQH01000338">
    <property type="protein sequence ID" value="RXH81795.1"/>
    <property type="molecule type" value="Genomic_DNA"/>
</dbReference>
<keyword evidence="1" id="KW-0143">Chaperone</keyword>
<organism evidence="4 5">
    <name type="scientific">Malus domestica</name>
    <name type="common">Apple</name>
    <name type="synonym">Pyrus malus</name>
    <dbReference type="NCBI Taxonomy" id="3750"/>
    <lineage>
        <taxon>Eukaryota</taxon>
        <taxon>Viridiplantae</taxon>
        <taxon>Streptophyta</taxon>
        <taxon>Embryophyta</taxon>
        <taxon>Tracheophyta</taxon>
        <taxon>Spermatophyta</taxon>
        <taxon>Magnoliopsida</taxon>
        <taxon>eudicotyledons</taxon>
        <taxon>Gunneridae</taxon>
        <taxon>Pentapetalae</taxon>
        <taxon>rosids</taxon>
        <taxon>fabids</taxon>
        <taxon>Rosales</taxon>
        <taxon>Rosaceae</taxon>
        <taxon>Amygdaloideae</taxon>
        <taxon>Maleae</taxon>
        <taxon>Malus</taxon>
    </lineage>
</organism>
<evidence type="ECO:0000256" key="1">
    <source>
        <dbReference type="ARBA" id="ARBA00023186"/>
    </source>
</evidence>
<dbReference type="CDD" id="cd06257">
    <property type="entry name" value="DnaJ"/>
    <property type="match status" value="2"/>
</dbReference>
<dbReference type="FunFam" id="2.60.260.20:FF:000006">
    <property type="entry name" value="DnaJ subfamily B member 13"/>
    <property type="match status" value="3"/>
</dbReference>
<dbReference type="GO" id="GO:0006457">
    <property type="term" value="P:protein folding"/>
    <property type="evidence" value="ECO:0007669"/>
    <property type="project" value="InterPro"/>
</dbReference>
<dbReference type="STRING" id="3750.A0A498II25"/>
<comment type="caution">
    <text evidence="4">The sequence shown here is derived from an EMBL/GenBank/DDBJ whole genome shotgun (WGS) entry which is preliminary data.</text>
</comment>
<dbReference type="InterPro" id="IPR002939">
    <property type="entry name" value="DnaJ_C"/>
</dbReference>
<sequence>MGVDYYKVLQVERSAKDDDLKKAYRKLAMKWHPDKNPNNKKAAEAKFKQISEAYDVLSDPQKRAVYDQYGEEGLKGGVPPPDSSWSGGQGHEGGPTTFRFNTRSPDDIFSEIFGFSGFGGMPDMGGSRAGGSRAGGNPFPRSMFGEDIFAQLRGGAEPSAAALRKAAPIERTLPCTLEDLFKGTTKKMKISRDVPDASGRTTTVEEILTIEIKPGWKKGTKITFPEKGNEQRGIIPADLVFIIDEKPHTLFKRDGNDLTITQKISLAEALTGYTAQLTTLDGRNLTVPITNIISPTYEEVVKGEGMPIPKEPSKRGNLRIKFNIKFPTKLTSDQKSNIKRDDDLRKATEANLNLINDAYEVLSDPRKRAVYDQQGEEGLRRGAAQPPHSPGSGGMNGRCPDPFTQFFGPGTGRSRVTESVKPEEIFSTFYGGGTIGVNGFKSFACTDSGPGNGPRKAAAIERTLPCTLEELYKGATKKLKISRDILGASGRKSTVEEVLTIEIKPGWKKGTKITFPEKGHDTRRGVIPADIVFIIDENPHDVFKRDGDDLIVTRKISLAEALTGHTAQLTALDGRNLSVSIDSIISQTHEEVVRGEGMPIPKEQSKKGNLIVKFSLKFPKLTSEQKTGIRINSSHCTGTLPRKACENTLLPLCFCIFHPTLAVTVDYYKLLQVQRNARDVRKVAEAKLNLINDAYKVLSDPKKRVVYDQQGNEGLRRGATQPSHSPRSGRMNGKCPDPFTQFFGAWTDMAQVTSRVMESVEPEEIFSMFLVGETIGENGFQWFECTDSGPGNGSRKAVTIKRTLPCTLEELYKGATKKLKISRDVLGVNGRKSTVEEVLIIEIKPGWKKGTKITFPEEGHDTRRGVIPTDIVFIVDEKPHGVYKRDEDDLIVTQNISLAEALTGHTAQLTALDGRKLSVSIGSIISQTHEGVIIGEGMLIQKEQSKKGNLIVKFNVKFPKLTPKQKTSIRMLLFIFILFYFF</sequence>
<feature type="region of interest" description="Disordered" evidence="2">
    <location>
        <begin position="372"/>
        <end position="417"/>
    </location>
</feature>
<evidence type="ECO:0000259" key="3">
    <source>
        <dbReference type="PROSITE" id="PS50076"/>
    </source>
</evidence>
<dbReference type="AlphaFoldDB" id="A0A498II25"/>
<dbReference type="InterPro" id="IPR018253">
    <property type="entry name" value="DnaJ_domain_CS"/>
</dbReference>
<accession>A0A498II25</accession>
<dbReference type="PROSITE" id="PS50076">
    <property type="entry name" value="DNAJ_2"/>
    <property type="match status" value="1"/>
</dbReference>
<dbReference type="PANTHER" id="PTHR24078">
    <property type="entry name" value="DNAJ HOMOLOG SUBFAMILY C MEMBER"/>
    <property type="match status" value="1"/>
</dbReference>
<dbReference type="SUPFAM" id="SSF46565">
    <property type="entry name" value="Chaperone J-domain"/>
    <property type="match status" value="3"/>
</dbReference>
<dbReference type="Gene3D" id="2.60.260.20">
    <property type="entry name" value="Urease metallochaperone UreE, N-terminal domain"/>
    <property type="match status" value="6"/>
</dbReference>
<dbReference type="Pfam" id="PF00226">
    <property type="entry name" value="DnaJ"/>
    <property type="match status" value="1"/>
</dbReference>
<dbReference type="FunFam" id="1.10.287.110:FF:000020">
    <property type="entry name" value="DnaJ subfamily B member 13"/>
    <property type="match status" value="1"/>
</dbReference>
<proteinExistence type="predicted"/>
<evidence type="ECO:0000256" key="2">
    <source>
        <dbReference type="SAM" id="MobiDB-lite"/>
    </source>
</evidence>
<dbReference type="GO" id="GO:0051087">
    <property type="term" value="F:protein-folding chaperone binding"/>
    <property type="evidence" value="ECO:0007669"/>
    <property type="project" value="TreeGrafter"/>
</dbReference>
<dbReference type="PRINTS" id="PR00625">
    <property type="entry name" value="JDOMAIN"/>
</dbReference>
<dbReference type="InterPro" id="IPR036869">
    <property type="entry name" value="J_dom_sf"/>
</dbReference>
<keyword evidence="5" id="KW-1185">Reference proteome</keyword>